<dbReference type="STRING" id="1255043.TVNIR_2866"/>
<keyword evidence="1" id="KW-0812">Transmembrane</keyword>
<reference evidence="1" key="1">
    <citation type="submission" date="2015-12" db="EMBL/GenBank/DDBJ databases">
        <authorList>
            <person name="Tikhonova T.V."/>
            <person name="Pavlov A.R."/>
            <person name="Beletsky A.V."/>
            <person name="Mardanov A.V."/>
            <person name="Sorokin D.Y."/>
            <person name="Ravin N.V."/>
            <person name="Popov V.O."/>
        </authorList>
    </citation>
    <scope>NUCLEOTIDE SEQUENCE</scope>
    <source>
        <strain evidence="1">DSM 14787</strain>
    </source>
</reference>
<dbReference type="Proteomes" id="UP000010809">
    <property type="component" value="Chromosome"/>
</dbReference>
<keyword evidence="2" id="KW-1185">Reference proteome</keyword>
<dbReference type="PATRIC" id="fig|1255043.3.peg.2891"/>
<gene>
    <name evidence="1" type="ordered locus">TVNIR_2866</name>
</gene>
<sequence>MYIPRAWVRETREAALRDGRTVPVSAWGWGDDSARARAKALERLERALERIRSRKPFPRRYEYEARPLREELLQTVSGADSNATVGIVTRNRYGAQVLNAEQLLFLDVDLPSRGLFARLWQLFARTTPEERALAQLREALERDGRATFRIYRTASGFRVMAVDRPFDPAGSETWELMRSTRSDQAYARLCRSQKCFRARLTPKPWRCGVARPPGEFPRSGREAEQAFADWLRDYEQASARFATCRYLETIGHGRASGDARRLQELHDRMTRCDEPLPLA</sequence>
<dbReference type="AlphaFoldDB" id="L0DY30"/>
<name>L0DY30_THIND</name>
<evidence type="ECO:0000313" key="1">
    <source>
        <dbReference type="EMBL" id="AGA34504.1"/>
    </source>
</evidence>
<dbReference type="EMBL" id="CP003989">
    <property type="protein sequence ID" value="AGA34504.1"/>
    <property type="molecule type" value="Genomic_DNA"/>
</dbReference>
<dbReference type="eggNOG" id="ENOG502Z9PC">
    <property type="taxonomic scope" value="Bacteria"/>
</dbReference>
<proteinExistence type="predicted"/>
<dbReference type="OrthoDB" id="877274at2"/>
<keyword evidence="1" id="KW-0472">Membrane</keyword>
<dbReference type="HOGENOM" id="CLU_854941_0_0_6"/>
<protein>
    <submittedName>
        <fullName evidence="1">Transmembrane protein</fullName>
    </submittedName>
</protein>
<dbReference type="RefSeq" id="WP_015259615.1">
    <property type="nucleotide sequence ID" value="NC_019902.2"/>
</dbReference>
<accession>L0DY30</accession>
<dbReference type="KEGG" id="tni:TVNIR_2866"/>
<evidence type="ECO:0000313" key="2">
    <source>
        <dbReference type="Proteomes" id="UP000010809"/>
    </source>
</evidence>
<organism evidence="1 2">
    <name type="scientific">Thioalkalivibrio nitratireducens (strain DSM 14787 / UNIQEM 213 / ALEN2)</name>
    <dbReference type="NCBI Taxonomy" id="1255043"/>
    <lineage>
        <taxon>Bacteria</taxon>
        <taxon>Pseudomonadati</taxon>
        <taxon>Pseudomonadota</taxon>
        <taxon>Gammaproteobacteria</taxon>
        <taxon>Chromatiales</taxon>
        <taxon>Ectothiorhodospiraceae</taxon>
        <taxon>Thioalkalivibrio</taxon>
    </lineage>
</organism>